<gene>
    <name evidence="1" type="ORF">OMP40_10620</name>
</gene>
<dbReference type="AlphaFoldDB" id="A0A9X4QSM3"/>
<protein>
    <submittedName>
        <fullName evidence="1">Uncharacterized protein</fullName>
    </submittedName>
</protein>
<organism evidence="1 2">
    <name type="scientific">Cohnella rhizosphaerae</name>
    <dbReference type="NCBI Taxonomy" id="1457232"/>
    <lineage>
        <taxon>Bacteria</taxon>
        <taxon>Bacillati</taxon>
        <taxon>Bacillota</taxon>
        <taxon>Bacilli</taxon>
        <taxon>Bacillales</taxon>
        <taxon>Paenibacillaceae</taxon>
        <taxon>Cohnella</taxon>
    </lineage>
</organism>
<name>A0A9X4QSM3_9BACL</name>
<dbReference type="Proteomes" id="UP001153404">
    <property type="component" value="Unassembled WGS sequence"/>
</dbReference>
<proteinExistence type="predicted"/>
<keyword evidence="2" id="KW-1185">Reference proteome</keyword>
<accession>A0A9X4QSM3</accession>
<reference evidence="1" key="1">
    <citation type="submission" date="2022-10" db="EMBL/GenBank/DDBJ databases">
        <title>Comparative genomic analysis of Cohnella hashimotonis sp. nov., isolated from the International Space Station.</title>
        <authorList>
            <person name="Simpson A."/>
            <person name="Venkateswaran K."/>
        </authorList>
    </citation>
    <scope>NUCLEOTIDE SEQUENCE</scope>
    <source>
        <strain evidence="1">DSM 28161</strain>
    </source>
</reference>
<comment type="caution">
    <text evidence="1">The sequence shown here is derived from an EMBL/GenBank/DDBJ whole genome shotgun (WGS) entry which is preliminary data.</text>
</comment>
<sequence length="439" mass="44954">MTTARGGATFKNAVIDRGATNTYALKLISSSGGWGSGMHFENTQATGRTYGMYSGADGNFHMGTTSADILMLKSDLSASFAGSLTVAGSSGNFGVSAAGNSLTFSRGDANYVSATTAAGYLNFIVNGQSNSDANAALRLAADYSANFRGKVVAPIVTDGNSFKKLVGNVVFAASIANQKADLYFPASAALSGYLDVTITGGWNAVNGTGRLTKRLAFTVSGSGTVSAQETRYTEAIGGIKSQIAISDLSWDSANSRWRAQIAKIGTSTGAETFTLIIEGASQNGNNAPNMMAAALGAAYTTDTTVLPAPKVTLPDLAASMVAKPMSVTEFNVTSASLAQFLTASSVPAGNYNAMIYLRVTAATTVSVSVNYADATGAQSTVVVSAQAFTVGSYSLLPVFFNANANSNIILLASSSVSGAVKSICVYFGGVTDGANIYIW</sequence>
<evidence type="ECO:0000313" key="1">
    <source>
        <dbReference type="EMBL" id="MDG0809740.1"/>
    </source>
</evidence>
<dbReference type="EMBL" id="JAPDIA010000003">
    <property type="protein sequence ID" value="MDG0809740.1"/>
    <property type="molecule type" value="Genomic_DNA"/>
</dbReference>
<dbReference type="RefSeq" id="WP_277531214.1">
    <property type="nucleotide sequence ID" value="NZ_JAPDIA010000003.1"/>
</dbReference>
<evidence type="ECO:0000313" key="2">
    <source>
        <dbReference type="Proteomes" id="UP001153404"/>
    </source>
</evidence>